<dbReference type="AlphaFoldDB" id="A0A9X3DED8"/>
<comment type="caution">
    <text evidence="2">The sequence shown here is derived from an EMBL/GenBank/DDBJ whole genome shotgun (WGS) entry which is preliminary data.</text>
</comment>
<evidence type="ECO:0000259" key="1">
    <source>
        <dbReference type="Pfam" id="PF05076"/>
    </source>
</evidence>
<name>A0A9X3DED8_9SPHI</name>
<organism evidence="2 3">
    <name type="scientific">Pedobacter agri</name>
    <dbReference type="NCBI Taxonomy" id="454586"/>
    <lineage>
        <taxon>Bacteria</taxon>
        <taxon>Pseudomonadati</taxon>
        <taxon>Bacteroidota</taxon>
        <taxon>Sphingobacteriia</taxon>
        <taxon>Sphingobacteriales</taxon>
        <taxon>Sphingobacteriaceae</taxon>
        <taxon>Pedobacter</taxon>
    </lineage>
</organism>
<feature type="domain" description="Suppressor of fused-like" evidence="1">
    <location>
        <begin position="45"/>
        <end position="218"/>
    </location>
</feature>
<dbReference type="InterPro" id="IPR020941">
    <property type="entry name" value="SUFU-like_domain"/>
</dbReference>
<proteinExistence type="predicted"/>
<dbReference type="Pfam" id="PF05076">
    <property type="entry name" value="SUFU"/>
    <property type="match status" value="1"/>
</dbReference>
<dbReference type="RefSeq" id="WP_010599034.1">
    <property type="nucleotide sequence ID" value="NZ_JAPJUH010000004.1"/>
</dbReference>
<sequence length="222" mass="26018">MNEFYEKFRNRTYFDHHPEAIADHLDQFYESNEITVFHEMVSPDIHLDVYFINSKRHAFNILLTSGMSLLEMTVPESVEEPELYKFAELMILLPKSIEFGKTFPGKNENDWILEMIKDTARFPHHYDTWLSIGHTLQSTADMETYSTETDFVGLVVLPSVTFDEEFTEIKAGENLINIYSLFPLYKNELEFKIANNYNALLDRLIEKDAQEILDNSRENLLA</sequence>
<dbReference type="EMBL" id="JAPJUH010000004">
    <property type="protein sequence ID" value="MCX3265762.1"/>
    <property type="molecule type" value="Genomic_DNA"/>
</dbReference>
<gene>
    <name evidence="2" type="ORF">OQZ29_13475</name>
</gene>
<protein>
    <submittedName>
        <fullName evidence="2">Suppressor of fused domain protein</fullName>
    </submittedName>
</protein>
<dbReference type="Proteomes" id="UP001142592">
    <property type="component" value="Unassembled WGS sequence"/>
</dbReference>
<keyword evidence="3" id="KW-1185">Reference proteome</keyword>
<reference evidence="2" key="1">
    <citation type="submission" date="2022-11" db="EMBL/GenBank/DDBJ databases">
        <authorList>
            <person name="Graham C."/>
            <person name="Newman J.D."/>
        </authorList>
    </citation>
    <scope>NUCLEOTIDE SEQUENCE</scope>
    <source>
        <strain evidence="2">DSM 19486</strain>
    </source>
</reference>
<evidence type="ECO:0000313" key="2">
    <source>
        <dbReference type="EMBL" id="MCX3265762.1"/>
    </source>
</evidence>
<accession>A0A9X3DED8</accession>
<evidence type="ECO:0000313" key="3">
    <source>
        <dbReference type="Proteomes" id="UP001142592"/>
    </source>
</evidence>